<reference evidence="2 3" key="1">
    <citation type="journal article" date="2012" name="J. Bacteriol.">
        <title>Draft Genome Sequence of the Purple Photosynthetic Bacterium Phaeospirillum molischianum DSM120, a Particularly Versatile Bacterium.</title>
        <authorList>
            <person name="Duquesne K."/>
            <person name="Prima V."/>
            <person name="Ji B."/>
            <person name="Rouy Z."/>
            <person name="Medigue C."/>
            <person name="Talla E."/>
            <person name="Sturgis J.N."/>
        </authorList>
    </citation>
    <scope>NUCLEOTIDE SEQUENCE [LARGE SCALE GENOMIC DNA]</scope>
    <source>
        <strain evidence="3">DSM120</strain>
    </source>
</reference>
<dbReference type="PANTHER" id="PTHR32309">
    <property type="entry name" value="TYROSINE-PROTEIN KINASE"/>
    <property type="match status" value="1"/>
</dbReference>
<feature type="transmembrane region" description="Helical" evidence="1">
    <location>
        <begin position="27"/>
        <end position="53"/>
    </location>
</feature>
<keyword evidence="1" id="KW-0812">Transmembrane</keyword>
<dbReference type="Proteomes" id="UP000004169">
    <property type="component" value="Unassembled WGS sequence"/>
</dbReference>
<sequence length="382" mass="42882">MILPLPTSSETSSILSSMTAALRRVNILFVSVVLLPTLLATLYYGAIASDVYISESRFIIRKPSQQSSSALGLLLKGSSFSQSQDDTYTVREYIMSRDALIELDKKLDLRRTFSSKDIDIFSRFAGIIPDDSFETLFKYYLKHIDVTIGADSSIITLETRAFNGQEAVFANELLLDLSEDLVNKLNERARKDLISFALREVINAQSKNKAAVVALANYRNRHGVIDPEKQSQIPMQQISRLQDELISAIAQRTQLQMLAKDNPQIPSMDKRIEILKNEIQKVSDQIAGGDYSLASKASDYQRLSLDKEFSEKLLAGALGTLEQAHNEALRKQLYLERIVEPNIPDKALEPKRIRSIVAVFLVGLMLWLILTMVTAGIKEHQD</sequence>
<proteinExistence type="predicted"/>
<protein>
    <submittedName>
        <fullName evidence="2">Capsule polysaccharide export inner-membrane protein BexC</fullName>
    </submittedName>
</protein>
<dbReference type="RefSeq" id="WP_002730772.1">
    <property type="nucleotide sequence ID" value="NZ_CAHP01000047.1"/>
</dbReference>
<feature type="transmembrane region" description="Helical" evidence="1">
    <location>
        <begin position="356"/>
        <end position="377"/>
    </location>
</feature>
<comment type="caution">
    <text evidence="2">The sequence shown here is derived from an EMBL/GenBank/DDBJ whole genome shotgun (WGS) entry which is preliminary data.</text>
</comment>
<keyword evidence="1" id="KW-1133">Transmembrane helix</keyword>
<keyword evidence="3" id="KW-1185">Reference proteome</keyword>
<evidence type="ECO:0000256" key="1">
    <source>
        <dbReference type="SAM" id="Phobius"/>
    </source>
</evidence>
<evidence type="ECO:0000313" key="2">
    <source>
        <dbReference type="EMBL" id="CCG42899.1"/>
    </source>
</evidence>
<dbReference type="AlphaFoldDB" id="H8FX11"/>
<dbReference type="OrthoDB" id="1523414at2"/>
<dbReference type="eggNOG" id="COG3524">
    <property type="taxonomic scope" value="Bacteria"/>
</dbReference>
<accession>H8FX11</accession>
<name>H8FX11_MAGML</name>
<dbReference type="PANTHER" id="PTHR32309:SF13">
    <property type="entry name" value="FERRIC ENTEROBACTIN TRANSPORT PROTEIN FEPE"/>
    <property type="match status" value="1"/>
</dbReference>
<dbReference type="InterPro" id="IPR050445">
    <property type="entry name" value="Bact_polysacc_biosynth/exp"/>
</dbReference>
<dbReference type="GO" id="GO:0005886">
    <property type="term" value="C:plasma membrane"/>
    <property type="evidence" value="ECO:0007669"/>
    <property type="project" value="TreeGrafter"/>
</dbReference>
<evidence type="ECO:0000313" key="3">
    <source>
        <dbReference type="Proteomes" id="UP000004169"/>
    </source>
</evidence>
<keyword evidence="1" id="KW-0472">Membrane</keyword>
<gene>
    <name evidence="2" type="primary">bexC</name>
    <name evidence="2" type="ORF">PHAMO_510013</name>
</gene>
<organism evidence="2 3">
    <name type="scientific">Magnetospirillum molischianum DSM 120</name>
    <dbReference type="NCBI Taxonomy" id="1150626"/>
    <lineage>
        <taxon>Bacteria</taxon>
        <taxon>Pseudomonadati</taxon>
        <taxon>Pseudomonadota</taxon>
        <taxon>Alphaproteobacteria</taxon>
        <taxon>Rhodospirillales</taxon>
        <taxon>Rhodospirillaceae</taxon>
        <taxon>Magnetospirillum</taxon>
    </lineage>
</organism>
<dbReference type="STRING" id="1150626.PHAMO_510013"/>
<dbReference type="EMBL" id="CAHP01000047">
    <property type="protein sequence ID" value="CCG42899.1"/>
    <property type="molecule type" value="Genomic_DNA"/>
</dbReference>
<dbReference type="GO" id="GO:0004713">
    <property type="term" value="F:protein tyrosine kinase activity"/>
    <property type="evidence" value="ECO:0007669"/>
    <property type="project" value="TreeGrafter"/>
</dbReference>